<dbReference type="Proteomes" id="UP000006919">
    <property type="component" value="Chromosome"/>
</dbReference>
<organism evidence="1 2">
    <name type="scientific">Ruminococcus albus (strain ATCC 27210 / DSM 20455 / JCM 14654 / NCDO 2250 / 7)</name>
    <dbReference type="NCBI Taxonomy" id="697329"/>
    <lineage>
        <taxon>Bacteria</taxon>
        <taxon>Bacillati</taxon>
        <taxon>Bacillota</taxon>
        <taxon>Clostridia</taxon>
        <taxon>Eubacteriales</taxon>
        <taxon>Oscillospiraceae</taxon>
        <taxon>Ruminococcus</taxon>
    </lineage>
</organism>
<sequence>MAVNGNGAISISKAYLEGGASFQDETAPIRGNVRFGENTCRNLVTGKGNTTDKSEFYWFGTGDANGIIPQIDKTLAQIPQNTFAVPKITYKNGNGFVNLTWTEIDNAEKYAVCGYAGGKWKILGEGYGTSFTLDDLKSGTDYKVAVIAKINGEWNMDFSNAVVVSVAKNVYPKVTAVEYSEEFHQFRMKWTSVPNAEQYGIAVKLTGKQSALTILL</sequence>
<evidence type="ECO:0000313" key="1">
    <source>
        <dbReference type="EMBL" id="ADU21067.1"/>
    </source>
</evidence>
<dbReference type="InterPro" id="IPR003961">
    <property type="entry name" value="FN3_dom"/>
</dbReference>
<dbReference type="Gene3D" id="2.60.40.10">
    <property type="entry name" value="Immunoglobulins"/>
    <property type="match status" value="1"/>
</dbReference>
<dbReference type="InterPro" id="IPR013783">
    <property type="entry name" value="Ig-like_fold"/>
</dbReference>
<dbReference type="AlphaFoldDB" id="E6UG40"/>
<reference evidence="1 2" key="1">
    <citation type="journal article" date="2011" name="J. Bacteriol.">
        <title>Complete genome of the cellulolytic ruminal bacterium Ruminococcus albus 7.</title>
        <authorList>
            <person name="Suen G."/>
            <person name="Stevenson D.M."/>
            <person name="Bruce D.C."/>
            <person name="Chertkov O."/>
            <person name="Copeland A."/>
            <person name="Cheng J.F."/>
            <person name="Detter C."/>
            <person name="Detter J.C."/>
            <person name="Goodwin L.A."/>
            <person name="Han C.S."/>
            <person name="Hauser L.J."/>
            <person name="Ivanova N.N."/>
            <person name="Kyrpides N.C."/>
            <person name="Land M.L."/>
            <person name="Lapidus A."/>
            <person name="Lucas S."/>
            <person name="Ovchinnikova G."/>
            <person name="Pitluck S."/>
            <person name="Tapia R."/>
            <person name="Woyke T."/>
            <person name="Boyum J."/>
            <person name="Mead D."/>
            <person name="Weimer P.J."/>
        </authorList>
    </citation>
    <scope>NUCLEOTIDE SEQUENCE [LARGE SCALE GENOMIC DNA]</scope>
    <source>
        <strain evidence="2">ATCC 27210 / DSM 20455 / JCM 14654 / NCDO 2250 / 7</strain>
    </source>
</reference>
<dbReference type="CDD" id="cd00063">
    <property type="entry name" value="FN3"/>
    <property type="match status" value="1"/>
</dbReference>
<evidence type="ECO:0000313" key="2">
    <source>
        <dbReference type="Proteomes" id="UP000006919"/>
    </source>
</evidence>
<name>E6UG40_RUMA7</name>
<gene>
    <name evidence="1" type="ordered locus">Rumal_0515</name>
</gene>
<dbReference type="InterPro" id="IPR036116">
    <property type="entry name" value="FN3_sf"/>
</dbReference>
<protein>
    <recommendedName>
        <fullName evidence="3">Fibronectin type-III domain-containing protein</fullName>
    </recommendedName>
</protein>
<dbReference type="STRING" id="697329.Rumal_0515"/>
<dbReference type="RefSeq" id="WP_013497258.1">
    <property type="nucleotide sequence ID" value="NC_014833.1"/>
</dbReference>
<dbReference type="eggNOG" id="COG4886">
    <property type="taxonomic scope" value="Bacteria"/>
</dbReference>
<accession>E6UG40</accession>
<evidence type="ECO:0008006" key="3">
    <source>
        <dbReference type="Google" id="ProtNLM"/>
    </source>
</evidence>
<proteinExistence type="predicted"/>
<dbReference type="SUPFAM" id="SSF49265">
    <property type="entry name" value="Fibronectin type III"/>
    <property type="match status" value="1"/>
</dbReference>
<dbReference type="KEGG" id="ral:Rumal_0515"/>
<dbReference type="EMBL" id="CP002403">
    <property type="protein sequence ID" value="ADU21067.1"/>
    <property type="molecule type" value="Genomic_DNA"/>
</dbReference>
<dbReference type="HOGENOM" id="CLU_1276833_0_0_9"/>